<dbReference type="EMBL" id="GBRH01234471">
    <property type="protein sequence ID" value="JAD63424.1"/>
    <property type="molecule type" value="Transcribed_RNA"/>
</dbReference>
<accession>A0A0A9BHG2</accession>
<reference evidence="1" key="1">
    <citation type="submission" date="2014-09" db="EMBL/GenBank/DDBJ databases">
        <authorList>
            <person name="Magalhaes I.L.F."/>
            <person name="Oliveira U."/>
            <person name="Santos F.R."/>
            <person name="Vidigal T.H.D.A."/>
            <person name="Brescovit A.D."/>
            <person name="Santos A.J."/>
        </authorList>
    </citation>
    <scope>NUCLEOTIDE SEQUENCE</scope>
    <source>
        <tissue evidence="1">Shoot tissue taken approximately 20 cm above the soil surface</tissue>
    </source>
</reference>
<name>A0A0A9BHG2_ARUDO</name>
<proteinExistence type="predicted"/>
<organism evidence="1">
    <name type="scientific">Arundo donax</name>
    <name type="common">Giant reed</name>
    <name type="synonym">Donax arundinaceus</name>
    <dbReference type="NCBI Taxonomy" id="35708"/>
    <lineage>
        <taxon>Eukaryota</taxon>
        <taxon>Viridiplantae</taxon>
        <taxon>Streptophyta</taxon>
        <taxon>Embryophyta</taxon>
        <taxon>Tracheophyta</taxon>
        <taxon>Spermatophyta</taxon>
        <taxon>Magnoliopsida</taxon>
        <taxon>Liliopsida</taxon>
        <taxon>Poales</taxon>
        <taxon>Poaceae</taxon>
        <taxon>PACMAD clade</taxon>
        <taxon>Arundinoideae</taxon>
        <taxon>Arundineae</taxon>
        <taxon>Arundo</taxon>
    </lineage>
</organism>
<evidence type="ECO:0000313" key="1">
    <source>
        <dbReference type="EMBL" id="JAD63424.1"/>
    </source>
</evidence>
<reference evidence="1" key="2">
    <citation type="journal article" date="2015" name="Data Brief">
        <title>Shoot transcriptome of the giant reed, Arundo donax.</title>
        <authorList>
            <person name="Barrero R.A."/>
            <person name="Guerrero F.D."/>
            <person name="Moolhuijzen P."/>
            <person name="Goolsby J.A."/>
            <person name="Tidwell J."/>
            <person name="Bellgard S.E."/>
            <person name="Bellgard M.I."/>
        </authorList>
    </citation>
    <scope>NUCLEOTIDE SEQUENCE</scope>
    <source>
        <tissue evidence="1">Shoot tissue taken approximately 20 cm above the soil surface</tissue>
    </source>
</reference>
<sequence length="16" mass="1931">MILPILCFRISLMSFF</sequence>
<protein>
    <submittedName>
        <fullName evidence="1">Uncharacterized protein</fullName>
    </submittedName>
</protein>
<dbReference type="AlphaFoldDB" id="A0A0A9BHG2"/>